<keyword evidence="2" id="KW-0539">Nucleus</keyword>
<comment type="caution">
    <text evidence="5">The sequence shown here is derived from an EMBL/GenBank/DDBJ whole genome shotgun (WGS) entry which is preliminary data.</text>
</comment>
<reference evidence="5 6" key="1">
    <citation type="journal article" date="2011" name="Genome Biol.">
        <title>Comparative genome sequence analysis underscores mycoparasitism as the ancestral life style of Trichoderma.</title>
        <authorList>
            <person name="Kubicek C.P."/>
            <person name="Herrera-Estrella A."/>
            <person name="Seidl-Seiboth V."/>
            <person name="Martinez D.A."/>
            <person name="Druzhinina I.S."/>
            <person name="Thon M."/>
            <person name="Zeilinger S."/>
            <person name="Casas-Flores S."/>
            <person name="Horwitz B.A."/>
            <person name="Mukherjee P.K."/>
            <person name="Mukherjee M."/>
            <person name="Kredics L."/>
            <person name="Alcaraz L.D."/>
            <person name="Aerts A."/>
            <person name="Antal Z."/>
            <person name="Atanasova L."/>
            <person name="Cervantes-Badillo M.G."/>
            <person name="Challacombe J."/>
            <person name="Chertkov O."/>
            <person name="McCluskey K."/>
            <person name="Coulpier F."/>
            <person name="Deshpande N."/>
            <person name="von Doehren H."/>
            <person name="Ebbole D.J."/>
            <person name="Esquivel-Naranjo E.U."/>
            <person name="Fekete E."/>
            <person name="Flipphi M."/>
            <person name="Glaser F."/>
            <person name="Gomez-Rodriguez E.Y."/>
            <person name="Gruber S."/>
            <person name="Han C."/>
            <person name="Henrissat B."/>
            <person name="Hermosa R."/>
            <person name="Hernandez-Onate M."/>
            <person name="Karaffa L."/>
            <person name="Kosti I."/>
            <person name="Le Crom S."/>
            <person name="Lindquist E."/>
            <person name="Lucas S."/>
            <person name="Luebeck M."/>
            <person name="Luebeck P.S."/>
            <person name="Margeot A."/>
            <person name="Metz B."/>
            <person name="Misra M."/>
            <person name="Nevalainen H."/>
            <person name="Omann M."/>
            <person name="Packer N."/>
            <person name="Perrone G."/>
            <person name="Uresti-Rivera E.E."/>
            <person name="Salamov A."/>
            <person name="Schmoll M."/>
            <person name="Seiboth B."/>
            <person name="Shapiro H."/>
            <person name="Sukno S."/>
            <person name="Tamayo-Ramos J.A."/>
            <person name="Tisch D."/>
            <person name="Wiest A."/>
            <person name="Wilkinson H.H."/>
            <person name="Zhang M."/>
            <person name="Coutinho P.M."/>
            <person name="Kenerley C.M."/>
            <person name="Monte E."/>
            <person name="Baker S.E."/>
            <person name="Grigoriev I.V."/>
        </authorList>
    </citation>
    <scope>NUCLEOTIDE SEQUENCE [LARGE SCALE GENOMIC DNA]</scope>
    <source>
        <strain evidence="6">ATCC 20476 / IMI 206040</strain>
    </source>
</reference>
<dbReference type="InterPro" id="IPR019331">
    <property type="entry name" value="FAM192A/Fyv6_N"/>
</dbReference>
<evidence type="ECO:0000259" key="4">
    <source>
        <dbReference type="Pfam" id="PF10187"/>
    </source>
</evidence>
<dbReference type="STRING" id="452589.G9NWB4"/>
<dbReference type="EMBL" id="ABDG02000024">
    <property type="protein sequence ID" value="EHK45274.1"/>
    <property type="molecule type" value="Genomic_DNA"/>
</dbReference>
<dbReference type="PANTHER" id="PTHR13495:SF0">
    <property type="entry name" value="PSME3-INTERACTING PROTEIN"/>
    <property type="match status" value="1"/>
</dbReference>
<dbReference type="KEGG" id="tatv:25777116"/>
<sequence length="211" mass="22977">MSGRFVSGGTITSSGEPTTDESGHEAVVAAAREPLMKKNAEWEAVQHELEEDRKKREQARADLAGEGQQSLYDVLQANKAAKQAAFEEQLKLKNQFRALDNDEIGFLDEVRAKEKADEARAKKELEKGLKAFRERQKSTGGEASAAANEDEGPRGGEDEEWAVGGRKRKRHEREMLGVKKKAVSKGGEKEEAATTGLGLVGYGSDSDESGD</sequence>
<dbReference type="HOGENOM" id="CLU_067596_1_0_1"/>
<dbReference type="InterPro" id="IPR039845">
    <property type="entry name" value="FAM192A"/>
</dbReference>
<gene>
    <name evidence="5" type="ORF">TRIATDRAFT_18119</name>
</gene>
<evidence type="ECO:0000313" key="6">
    <source>
        <dbReference type="Proteomes" id="UP000005426"/>
    </source>
</evidence>
<feature type="region of interest" description="Disordered" evidence="3">
    <location>
        <begin position="125"/>
        <end position="211"/>
    </location>
</feature>
<keyword evidence="6" id="KW-1185">Reference proteome</keyword>
<feature type="domain" description="FAM192A/Fyv6 N-terminal" evidence="4">
    <location>
        <begin position="37"/>
        <end position="133"/>
    </location>
</feature>
<dbReference type="AlphaFoldDB" id="G9NWB4"/>
<dbReference type="Pfam" id="PF10187">
    <property type="entry name" value="FAM192A_Fyv6_N"/>
    <property type="match status" value="1"/>
</dbReference>
<evidence type="ECO:0000256" key="1">
    <source>
        <dbReference type="ARBA" id="ARBA00004123"/>
    </source>
</evidence>
<name>G9NWB4_HYPAI</name>
<dbReference type="GO" id="GO:0005634">
    <property type="term" value="C:nucleus"/>
    <property type="evidence" value="ECO:0007669"/>
    <property type="project" value="UniProtKB-SubCell"/>
</dbReference>
<comment type="subcellular location">
    <subcellularLocation>
        <location evidence="1">Nucleus</location>
    </subcellularLocation>
</comment>
<dbReference type="PANTHER" id="PTHR13495">
    <property type="entry name" value="NEFA-INTERACTING NUCLEAR PROTEIN NIP30"/>
    <property type="match status" value="1"/>
</dbReference>
<evidence type="ECO:0000256" key="2">
    <source>
        <dbReference type="ARBA" id="ARBA00023242"/>
    </source>
</evidence>
<dbReference type="Proteomes" id="UP000005426">
    <property type="component" value="Unassembled WGS sequence"/>
</dbReference>
<dbReference type="GeneID" id="25777116"/>
<evidence type="ECO:0000313" key="5">
    <source>
        <dbReference type="EMBL" id="EHK45274.1"/>
    </source>
</evidence>
<evidence type="ECO:0000256" key="3">
    <source>
        <dbReference type="SAM" id="MobiDB-lite"/>
    </source>
</evidence>
<feature type="region of interest" description="Disordered" evidence="3">
    <location>
        <begin position="1"/>
        <end position="24"/>
    </location>
</feature>
<dbReference type="OrthoDB" id="75807at2759"/>
<proteinExistence type="predicted"/>
<feature type="compositionally biased region" description="Basic and acidic residues" evidence="3">
    <location>
        <begin position="125"/>
        <end position="137"/>
    </location>
</feature>
<dbReference type="OMA" id="RYKLHVA"/>
<organism evidence="5 6">
    <name type="scientific">Hypocrea atroviridis (strain ATCC 20476 / IMI 206040)</name>
    <name type="common">Trichoderma atroviride</name>
    <dbReference type="NCBI Taxonomy" id="452589"/>
    <lineage>
        <taxon>Eukaryota</taxon>
        <taxon>Fungi</taxon>
        <taxon>Dikarya</taxon>
        <taxon>Ascomycota</taxon>
        <taxon>Pezizomycotina</taxon>
        <taxon>Sordariomycetes</taxon>
        <taxon>Hypocreomycetidae</taxon>
        <taxon>Hypocreales</taxon>
        <taxon>Hypocreaceae</taxon>
        <taxon>Trichoderma</taxon>
    </lineage>
</organism>
<dbReference type="eggNOG" id="KOG4036">
    <property type="taxonomic scope" value="Eukaryota"/>
</dbReference>
<feature type="non-terminal residue" evidence="5">
    <location>
        <position position="211"/>
    </location>
</feature>
<protein>
    <recommendedName>
        <fullName evidence="4">FAM192A/Fyv6 N-terminal domain-containing protein</fullName>
    </recommendedName>
</protein>
<accession>G9NWB4</accession>